<organism evidence="3 4">
    <name type="scientific">Favolaschia claudopus</name>
    <dbReference type="NCBI Taxonomy" id="2862362"/>
    <lineage>
        <taxon>Eukaryota</taxon>
        <taxon>Fungi</taxon>
        <taxon>Dikarya</taxon>
        <taxon>Basidiomycota</taxon>
        <taxon>Agaricomycotina</taxon>
        <taxon>Agaricomycetes</taxon>
        <taxon>Agaricomycetidae</taxon>
        <taxon>Agaricales</taxon>
        <taxon>Marasmiineae</taxon>
        <taxon>Mycenaceae</taxon>
        <taxon>Favolaschia</taxon>
    </lineage>
</organism>
<feature type="region of interest" description="Disordered" evidence="1">
    <location>
        <begin position="1"/>
        <end position="47"/>
    </location>
</feature>
<dbReference type="SUPFAM" id="SSF81383">
    <property type="entry name" value="F-box domain"/>
    <property type="match status" value="1"/>
</dbReference>
<comment type="caution">
    <text evidence="3">The sequence shown here is derived from an EMBL/GenBank/DDBJ whole genome shotgun (WGS) entry which is preliminary data.</text>
</comment>
<dbReference type="Proteomes" id="UP001362999">
    <property type="component" value="Unassembled WGS sequence"/>
</dbReference>
<gene>
    <name evidence="3" type="ORF">R3P38DRAFT_2903806</name>
</gene>
<dbReference type="EMBL" id="JAWWNJ010000017">
    <property type="protein sequence ID" value="KAK7037988.1"/>
    <property type="molecule type" value="Genomic_DNA"/>
</dbReference>
<dbReference type="InterPro" id="IPR036047">
    <property type="entry name" value="F-box-like_dom_sf"/>
</dbReference>
<reference evidence="3 4" key="1">
    <citation type="journal article" date="2024" name="J Genomics">
        <title>Draft genome sequencing and assembly of Favolaschia claudopus CIRM-BRFM 2984 isolated from oak limbs.</title>
        <authorList>
            <person name="Navarro D."/>
            <person name="Drula E."/>
            <person name="Chaduli D."/>
            <person name="Cazenave R."/>
            <person name="Ahrendt S."/>
            <person name="Wang J."/>
            <person name="Lipzen A."/>
            <person name="Daum C."/>
            <person name="Barry K."/>
            <person name="Grigoriev I.V."/>
            <person name="Favel A."/>
            <person name="Rosso M.N."/>
            <person name="Martin F."/>
        </authorList>
    </citation>
    <scope>NUCLEOTIDE SEQUENCE [LARGE SCALE GENOMIC DNA]</scope>
    <source>
        <strain evidence="3 4">CIRM-BRFM 2984</strain>
    </source>
</reference>
<evidence type="ECO:0000313" key="4">
    <source>
        <dbReference type="Proteomes" id="UP001362999"/>
    </source>
</evidence>
<keyword evidence="4" id="KW-1185">Reference proteome</keyword>
<accession>A0AAW0CGH9</accession>
<proteinExistence type="predicted"/>
<evidence type="ECO:0000259" key="2">
    <source>
        <dbReference type="PROSITE" id="PS50181"/>
    </source>
</evidence>
<dbReference type="InterPro" id="IPR001810">
    <property type="entry name" value="F-box_dom"/>
</dbReference>
<dbReference type="CDD" id="cd09917">
    <property type="entry name" value="F-box_SF"/>
    <property type="match status" value="1"/>
</dbReference>
<feature type="domain" description="F-box" evidence="2">
    <location>
        <begin position="56"/>
        <end position="105"/>
    </location>
</feature>
<evidence type="ECO:0000256" key="1">
    <source>
        <dbReference type="SAM" id="MobiDB-lite"/>
    </source>
</evidence>
<dbReference type="PROSITE" id="PS50181">
    <property type="entry name" value="FBOX"/>
    <property type="match status" value="1"/>
</dbReference>
<dbReference type="AlphaFoldDB" id="A0AAW0CGH9"/>
<name>A0AAW0CGH9_9AGAR</name>
<evidence type="ECO:0000313" key="3">
    <source>
        <dbReference type="EMBL" id="KAK7037988.1"/>
    </source>
</evidence>
<protein>
    <recommendedName>
        <fullName evidence="2">F-box domain-containing protein</fullName>
    </recommendedName>
</protein>
<sequence>MLRRSARRQAKDDAAEVTAPEPSAKAPPKKKSKKEQAEPAQPSEPKPKILRKKGKLRFITEVPLDVLLELFGYLLPLDILNLSRASKALRNILLSKSSLFVWKQAFLNVSSPTPPPCPVDLNLAQYTNLLWGKHCFVCGSAPSFTSFTMWPCRFRTCKNCVKEPTFVSVHPGSGGTDQSRKYDKVFRLCPSFYHCPERYNGQYVYLKTDLEAAQLALSKVEATGSEKAVEDFISQCQAKVKVKEQISSPCEWWKHNLKSARRNELRNIRTHRKDEILEKMESLGWTKELSDWSTKRSFMALPALRQSKELNERVWANIEPDLVAFLTAARSQRLERERRAVLNRRINIMFAVAQTYLDAIPISERPSNSDVCTLPEYRAILERPSEDNVTEDDFNDVLLDLPEHVQEWHNSKMNLLLELLPSTGSSKKKGKTPDVQLLDLCTTFFRCHSCREPISYPRILTHACLNKHRKSGAIDDEREADRDLLSGIFADAPWMQGYEGVAFDTEGSNITANLVKLCGQDPKICTTAAMDELDPRFECLQCRDTTAGRLVMTWRSALLHQLEDHYGESLKPKSYRLLESDEVIIAKEREAKSKKRPPPNLLCPKCNRPTPRTQAQMQEHLQWTHKGQHLEPVPYLDITIRQPPGPVRIK</sequence>